<dbReference type="CDD" id="cd00865">
    <property type="entry name" value="PEBP_bact_arch"/>
    <property type="match status" value="1"/>
</dbReference>
<dbReference type="InterPro" id="IPR008914">
    <property type="entry name" value="PEBP"/>
</dbReference>
<dbReference type="SUPFAM" id="SSF49777">
    <property type="entry name" value="PEBP-like"/>
    <property type="match status" value="1"/>
</dbReference>
<evidence type="ECO:0000313" key="1">
    <source>
        <dbReference type="EMBL" id="OGH69156.1"/>
    </source>
</evidence>
<dbReference type="NCBIfam" id="TIGR00481">
    <property type="entry name" value="YbhB/YbcL family Raf kinase inhibitor-like protein"/>
    <property type="match status" value="1"/>
</dbReference>
<dbReference type="Pfam" id="PF01161">
    <property type="entry name" value="PBP"/>
    <property type="match status" value="1"/>
</dbReference>
<dbReference type="InterPro" id="IPR036610">
    <property type="entry name" value="PEBP-like_sf"/>
</dbReference>
<organism evidence="1 2">
    <name type="scientific">Candidatus Magasanikbacteria bacterium RIFCSPHIGHO2_02_FULL_45_10</name>
    <dbReference type="NCBI Taxonomy" id="1798679"/>
    <lineage>
        <taxon>Bacteria</taxon>
        <taxon>Candidatus Magasanikiibacteriota</taxon>
    </lineage>
</organism>
<dbReference type="Proteomes" id="UP000176413">
    <property type="component" value="Unassembled WGS sequence"/>
</dbReference>
<dbReference type="PANTHER" id="PTHR30289:SF1">
    <property type="entry name" value="PEBP (PHOSPHATIDYLETHANOLAMINE-BINDING PROTEIN) FAMILY PROTEIN"/>
    <property type="match status" value="1"/>
</dbReference>
<dbReference type="EMBL" id="MFQA01000013">
    <property type="protein sequence ID" value="OGH69156.1"/>
    <property type="molecule type" value="Genomic_DNA"/>
</dbReference>
<accession>A0A1F6MC01</accession>
<gene>
    <name evidence="1" type="ORF">A3D53_01815</name>
</gene>
<dbReference type="InterPro" id="IPR005247">
    <property type="entry name" value="YbhB_YbcL/LppC-like"/>
</dbReference>
<proteinExistence type="predicted"/>
<evidence type="ECO:0008006" key="3">
    <source>
        <dbReference type="Google" id="ProtNLM"/>
    </source>
</evidence>
<dbReference type="AlphaFoldDB" id="A0A1F6MC01"/>
<name>A0A1F6MC01_9BACT</name>
<protein>
    <recommendedName>
        <fullName evidence="3">Kinase inhibitor</fullName>
    </recommendedName>
</protein>
<dbReference type="PANTHER" id="PTHR30289">
    <property type="entry name" value="UNCHARACTERIZED PROTEIN YBCL-RELATED"/>
    <property type="match status" value="1"/>
</dbReference>
<reference evidence="1 2" key="1">
    <citation type="journal article" date="2016" name="Nat. Commun.">
        <title>Thousands of microbial genomes shed light on interconnected biogeochemical processes in an aquifer system.</title>
        <authorList>
            <person name="Anantharaman K."/>
            <person name="Brown C.T."/>
            <person name="Hug L.A."/>
            <person name="Sharon I."/>
            <person name="Castelle C.J."/>
            <person name="Probst A.J."/>
            <person name="Thomas B.C."/>
            <person name="Singh A."/>
            <person name="Wilkins M.J."/>
            <person name="Karaoz U."/>
            <person name="Brodie E.L."/>
            <person name="Williams K.H."/>
            <person name="Hubbard S.S."/>
            <person name="Banfield J.F."/>
        </authorList>
    </citation>
    <scope>NUCLEOTIDE SEQUENCE [LARGE SCALE GENOMIC DNA]</scope>
</reference>
<comment type="caution">
    <text evidence="1">The sequence shown here is derived from an EMBL/GenBank/DDBJ whole genome shotgun (WGS) entry which is preliminary data.</text>
</comment>
<sequence>MQLTSVFINNSTIPSKYTCDGEDVNPPLNISDVPPEAKSLVLIVDDPDAPKGTWTHWVVVNIDPKTDAFQEDSVPPRSLQTITSFGKSGWGGPCPPSRMHHYHFKLYALDIEKLDVSGTAEVKQIIEAMAKHIISATQLIGLYQRGV</sequence>
<evidence type="ECO:0000313" key="2">
    <source>
        <dbReference type="Proteomes" id="UP000176413"/>
    </source>
</evidence>
<dbReference type="Gene3D" id="3.90.280.10">
    <property type="entry name" value="PEBP-like"/>
    <property type="match status" value="1"/>
</dbReference>